<gene>
    <name evidence="3" type="ORF">Ga0061068_10326</name>
</gene>
<evidence type="ECO:0000259" key="2">
    <source>
        <dbReference type="PROSITE" id="PS51782"/>
    </source>
</evidence>
<organism evidence="3 4">
    <name type="scientific">Tepidiphilus thermophilus</name>
    <dbReference type="NCBI Taxonomy" id="876478"/>
    <lineage>
        <taxon>Bacteria</taxon>
        <taxon>Pseudomonadati</taxon>
        <taxon>Pseudomonadota</taxon>
        <taxon>Hydrogenophilia</taxon>
        <taxon>Hydrogenophilales</taxon>
        <taxon>Hydrogenophilaceae</taxon>
        <taxon>Tepidiphilus</taxon>
    </lineage>
</organism>
<evidence type="ECO:0000256" key="1">
    <source>
        <dbReference type="SAM" id="SignalP"/>
    </source>
</evidence>
<dbReference type="InterPro" id="IPR018392">
    <property type="entry name" value="LysM"/>
</dbReference>
<dbReference type="EMBL" id="CYHH01000003">
    <property type="protein sequence ID" value="CUB06171.1"/>
    <property type="molecule type" value="Genomic_DNA"/>
</dbReference>
<dbReference type="RefSeq" id="WP_198288985.1">
    <property type="nucleotide sequence ID" value="NZ_CYHH01000003.1"/>
</dbReference>
<sequence length="347" mass="38759">MKRMIRIIGTIALVWFGALSLAHAGVEPQAIAPDAPDTYTVRKGDTLWGIAKQFLRDPWRWPDLWQMNRAQIRNPHLIYPGQILVFDRAAGVLRAAKRVGPVDEKLSPQVRHEPIQDAIPSIPLAAIEPFLVRPLVIDQKTLENSGRIIGLEEGRWIAGAGDAAFAVGVPEDARLVQLFRPTEPLYARDGKTLIGYEARDLGTAVVEPNDDPRLGTVLRLKQTNEEVRAGDALIASQKEMLVNFVPHAPDEGVDARIVRLYRSSLEAGRLDVVLLDQGEQQGLEPGHVLALWRIRPPVTDEERDTKVFLPEERYGVAFVFRVFERMSYALVMETEKPVRVGDAARTP</sequence>
<dbReference type="InterPro" id="IPR052196">
    <property type="entry name" value="Bact_Kbp"/>
</dbReference>
<name>A0A0K6IST7_9PROT</name>
<reference evidence="4" key="1">
    <citation type="submission" date="2015-08" db="EMBL/GenBank/DDBJ databases">
        <authorList>
            <person name="Babu N.S."/>
            <person name="Beckwith C.J."/>
            <person name="Beseler K.G."/>
            <person name="Brison A."/>
            <person name="Carone J.V."/>
            <person name="Caskin T.P."/>
            <person name="Diamond M."/>
            <person name="Durham M.E."/>
            <person name="Foxe J.M."/>
            <person name="Go M."/>
            <person name="Henderson B.A."/>
            <person name="Jones I.B."/>
            <person name="McGettigan J.A."/>
            <person name="Micheletti S.J."/>
            <person name="Nasrallah M.E."/>
            <person name="Ortiz D."/>
            <person name="Piller C.R."/>
            <person name="Privatt S.R."/>
            <person name="Schneider S.L."/>
            <person name="Sharp S."/>
            <person name="Smith T.C."/>
            <person name="Stanton J.D."/>
            <person name="Ullery H.E."/>
            <person name="Wilson R.J."/>
            <person name="Serrano M.G."/>
            <person name="Buck G."/>
            <person name="Lee V."/>
            <person name="Wang Y."/>
            <person name="Carvalho R."/>
            <person name="Voegtly L."/>
            <person name="Shi R."/>
            <person name="Duckworth R."/>
            <person name="Johnson A."/>
            <person name="Loviza R."/>
            <person name="Walstead R."/>
            <person name="Shah Z."/>
            <person name="Kiflezghi M."/>
            <person name="Wade K."/>
            <person name="Ball S.L."/>
            <person name="Bradley K.W."/>
            <person name="Asai D.J."/>
            <person name="Bowman C.A."/>
            <person name="Russell D.A."/>
            <person name="Pope W.H."/>
            <person name="Jacobs-Sera D."/>
            <person name="Hendrix R.W."/>
            <person name="Hatfull G.F."/>
        </authorList>
    </citation>
    <scope>NUCLEOTIDE SEQUENCE [LARGE SCALE GENOMIC DNA]</scope>
    <source>
        <strain evidence="4">JCM 19170</strain>
    </source>
</reference>
<dbReference type="PROSITE" id="PS51782">
    <property type="entry name" value="LYSM"/>
    <property type="match status" value="1"/>
</dbReference>
<accession>A0A0K6IST7</accession>
<feature type="signal peptide" evidence="1">
    <location>
        <begin position="1"/>
        <end position="24"/>
    </location>
</feature>
<evidence type="ECO:0000313" key="4">
    <source>
        <dbReference type="Proteomes" id="UP000182108"/>
    </source>
</evidence>
<dbReference type="SUPFAM" id="SSF54106">
    <property type="entry name" value="LysM domain"/>
    <property type="match status" value="1"/>
</dbReference>
<protein>
    <submittedName>
        <fullName evidence="3">LysM domain</fullName>
    </submittedName>
</protein>
<dbReference type="AlphaFoldDB" id="A0A0K6IST7"/>
<dbReference type="SMART" id="SM00257">
    <property type="entry name" value="LysM"/>
    <property type="match status" value="1"/>
</dbReference>
<proteinExistence type="predicted"/>
<dbReference type="Gene3D" id="3.10.350.10">
    <property type="entry name" value="LysM domain"/>
    <property type="match status" value="1"/>
</dbReference>
<feature type="domain" description="LysM" evidence="2">
    <location>
        <begin position="37"/>
        <end position="86"/>
    </location>
</feature>
<dbReference type="PANTHER" id="PTHR34700">
    <property type="entry name" value="POTASSIUM BINDING PROTEIN KBP"/>
    <property type="match status" value="1"/>
</dbReference>
<dbReference type="Proteomes" id="UP000182108">
    <property type="component" value="Unassembled WGS sequence"/>
</dbReference>
<dbReference type="PANTHER" id="PTHR34700:SF4">
    <property type="entry name" value="PHAGE-LIKE ELEMENT PBSX PROTEIN XKDP"/>
    <property type="match status" value="1"/>
</dbReference>
<feature type="chain" id="PRO_5005505487" evidence="1">
    <location>
        <begin position="25"/>
        <end position="347"/>
    </location>
</feature>
<keyword evidence="4" id="KW-1185">Reference proteome</keyword>
<evidence type="ECO:0000313" key="3">
    <source>
        <dbReference type="EMBL" id="CUB06171.1"/>
    </source>
</evidence>
<dbReference type="InterPro" id="IPR036779">
    <property type="entry name" value="LysM_dom_sf"/>
</dbReference>
<keyword evidence="1" id="KW-0732">Signal</keyword>
<dbReference type="CDD" id="cd00118">
    <property type="entry name" value="LysM"/>
    <property type="match status" value="1"/>
</dbReference>
<dbReference type="Pfam" id="PF01476">
    <property type="entry name" value="LysM"/>
    <property type="match status" value="1"/>
</dbReference>